<accession>A0AAD7Z227</accession>
<evidence type="ECO:0000313" key="1">
    <source>
        <dbReference type="EMBL" id="KAJ8737117.1"/>
    </source>
</evidence>
<sequence>MFALRFKIASRDAACQRQSRASRPHSVNCNTTYFAAEYVCKRLHFLGDRHLSQLMSWSSWHCAWHKVWLLQDLTFLNEFLVMLMEKDLESMLLSIPKEFYHKM</sequence>
<protein>
    <submittedName>
        <fullName evidence="1">Uncharacterized protein</fullName>
    </submittedName>
</protein>
<keyword evidence="2" id="KW-1185">Reference proteome</keyword>
<dbReference type="Proteomes" id="UP001231518">
    <property type="component" value="Chromosome 1"/>
</dbReference>
<dbReference type="AlphaFoldDB" id="A0AAD7Z227"/>
<proteinExistence type="predicted"/>
<comment type="caution">
    <text evidence="1">The sequence shown here is derived from an EMBL/GenBank/DDBJ whole genome shotgun (WGS) entry which is preliminary data.</text>
</comment>
<dbReference type="EMBL" id="JARGEI010000001">
    <property type="protein sequence ID" value="KAJ8737117.1"/>
    <property type="molecule type" value="Genomic_DNA"/>
</dbReference>
<organism evidence="1 2">
    <name type="scientific">Mythimna separata</name>
    <name type="common">Oriental armyworm</name>
    <name type="synonym">Pseudaletia separata</name>
    <dbReference type="NCBI Taxonomy" id="271217"/>
    <lineage>
        <taxon>Eukaryota</taxon>
        <taxon>Metazoa</taxon>
        <taxon>Ecdysozoa</taxon>
        <taxon>Arthropoda</taxon>
        <taxon>Hexapoda</taxon>
        <taxon>Insecta</taxon>
        <taxon>Pterygota</taxon>
        <taxon>Neoptera</taxon>
        <taxon>Endopterygota</taxon>
        <taxon>Lepidoptera</taxon>
        <taxon>Glossata</taxon>
        <taxon>Ditrysia</taxon>
        <taxon>Noctuoidea</taxon>
        <taxon>Noctuidae</taxon>
        <taxon>Noctuinae</taxon>
        <taxon>Hadenini</taxon>
        <taxon>Mythimna</taxon>
    </lineage>
</organism>
<reference evidence="1" key="1">
    <citation type="submission" date="2023-03" db="EMBL/GenBank/DDBJ databases">
        <title>Chromosome-level genomes of two armyworms, Mythimna separata and Mythimna loreyi, provide insights into the biosynthesis and reception of sex pheromones.</title>
        <authorList>
            <person name="Zhao H."/>
        </authorList>
    </citation>
    <scope>NUCLEOTIDE SEQUENCE</scope>
    <source>
        <strain evidence="1">BeijingLab</strain>
        <tissue evidence="1">Pupa</tissue>
    </source>
</reference>
<name>A0AAD7Z227_MYTSE</name>
<evidence type="ECO:0000313" key="2">
    <source>
        <dbReference type="Proteomes" id="UP001231518"/>
    </source>
</evidence>
<gene>
    <name evidence="1" type="ORF">PYW07_000388</name>
</gene>